<keyword evidence="5" id="KW-1185">Reference proteome</keyword>
<dbReference type="Pfam" id="PF00725">
    <property type="entry name" value="3HCDH"/>
    <property type="match status" value="1"/>
</dbReference>
<proteinExistence type="predicted"/>
<feature type="domain" description="3-hydroxyacyl-CoA dehydrogenase NAD binding" evidence="3">
    <location>
        <begin position="26"/>
        <end position="202"/>
    </location>
</feature>
<evidence type="ECO:0000256" key="1">
    <source>
        <dbReference type="ARBA" id="ARBA00023002"/>
    </source>
</evidence>
<dbReference type="SUPFAM" id="SSF51735">
    <property type="entry name" value="NAD(P)-binding Rossmann-fold domains"/>
    <property type="match status" value="1"/>
</dbReference>
<protein>
    <submittedName>
        <fullName evidence="4">3-hydroxybutyryl-CoA dehydrogenase</fullName>
        <ecNumber evidence="4">1.1.1.157</ecNumber>
    </submittedName>
</protein>
<dbReference type="Pfam" id="PF02737">
    <property type="entry name" value="3HCDH_N"/>
    <property type="match status" value="1"/>
</dbReference>
<dbReference type="InterPro" id="IPR022694">
    <property type="entry name" value="3-OHacyl-CoA_DH"/>
</dbReference>
<evidence type="ECO:0000259" key="2">
    <source>
        <dbReference type="Pfam" id="PF00725"/>
    </source>
</evidence>
<dbReference type="Proteomes" id="UP001265550">
    <property type="component" value="Unassembled WGS sequence"/>
</dbReference>
<dbReference type="GO" id="GO:0008691">
    <property type="term" value="F:3-hydroxybutyryl-CoA dehydrogenase activity"/>
    <property type="evidence" value="ECO:0007669"/>
    <property type="project" value="UniProtKB-EC"/>
</dbReference>
<dbReference type="Gene3D" id="1.10.1040.10">
    <property type="entry name" value="N-(1-d-carboxylethyl)-l-norvaline Dehydrogenase, domain 2"/>
    <property type="match status" value="1"/>
</dbReference>
<dbReference type="InterPro" id="IPR013328">
    <property type="entry name" value="6PGD_dom2"/>
</dbReference>
<accession>A0ABU1V7A5</accession>
<dbReference type="Gene3D" id="3.40.50.720">
    <property type="entry name" value="NAD(P)-binding Rossmann-like Domain"/>
    <property type="match status" value="1"/>
</dbReference>
<evidence type="ECO:0000259" key="3">
    <source>
        <dbReference type="Pfam" id="PF02737"/>
    </source>
</evidence>
<dbReference type="InterPro" id="IPR036291">
    <property type="entry name" value="NAD(P)-bd_dom_sf"/>
</dbReference>
<dbReference type="SUPFAM" id="SSF48179">
    <property type="entry name" value="6-phosphogluconate dehydrogenase C-terminal domain-like"/>
    <property type="match status" value="1"/>
</dbReference>
<dbReference type="RefSeq" id="WP_204732913.1">
    <property type="nucleotide sequence ID" value="NZ_JAVDWE010000002.1"/>
</dbReference>
<reference evidence="4 5" key="1">
    <citation type="submission" date="2023-07" db="EMBL/GenBank/DDBJ databases">
        <title>Sorghum-associated microbial communities from plants grown in Nebraska, USA.</title>
        <authorList>
            <person name="Schachtman D."/>
        </authorList>
    </citation>
    <scope>NUCLEOTIDE SEQUENCE [LARGE SCALE GENOMIC DNA]</scope>
    <source>
        <strain evidence="4 5">BE240</strain>
    </source>
</reference>
<gene>
    <name evidence="4" type="ORF">J2X09_000935</name>
</gene>
<feature type="domain" description="3-hydroxyacyl-CoA dehydrogenase C-terminal" evidence="2">
    <location>
        <begin position="207"/>
        <end position="305"/>
    </location>
</feature>
<organism evidence="4 5">
    <name type="scientific">Hydrogenophaga laconesensis</name>
    <dbReference type="NCBI Taxonomy" id="1805971"/>
    <lineage>
        <taxon>Bacteria</taxon>
        <taxon>Pseudomonadati</taxon>
        <taxon>Pseudomonadota</taxon>
        <taxon>Betaproteobacteria</taxon>
        <taxon>Burkholderiales</taxon>
        <taxon>Comamonadaceae</taxon>
        <taxon>Hydrogenophaga</taxon>
    </lineage>
</organism>
<dbReference type="InterPro" id="IPR008927">
    <property type="entry name" value="6-PGluconate_DH-like_C_sf"/>
</dbReference>
<dbReference type="EC" id="1.1.1.157" evidence="4"/>
<name>A0ABU1V7A5_9BURK</name>
<keyword evidence="1 4" id="KW-0560">Oxidoreductase</keyword>
<dbReference type="EMBL" id="JAVDWE010000002">
    <property type="protein sequence ID" value="MDR7093203.1"/>
    <property type="molecule type" value="Genomic_DNA"/>
</dbReference>
<comment type="caution">
    <text evidence="4">The sequence shown here is derived from an EMBL/GenBank/DDBJ whole genome shotgun (WGS) entry which is preliminary data.</text>
</comment>
<evidence type="ECO:0000313" key="4">
    <source>
        <dbReference type="EMBL" id="MDR7093203.1"/>
    </source>
</evidence>
<dbReference type="InterPro" id="IPR006108">
    <property type="entry name" value="3HC_DH_C"/>
</dbReference>
<dbReference type="InterPro" id="IPR006176">
    <property type="entry name" value="3-OHacyl-CoA_DH_NAD-bd"/>
</dbReference>
<evidence type="ECO:0000313" key="5">
    <source>
        <dbReference type="Proteomes" id="UP001265550"/>
    </source>
</evidence>
<dbReference type="PANTHER" id="PTHR48075:SF5">
    <property type="entry name" value="3-HYDROXYBUTYRYL-COA DEHYDROGENASE"/>
    <property type="match status" value="1"/>
</dbReference>
<dbReference type="PANTHER" id="PTHR48075">
    <property type="entry name" value="3-HYDROXYACYL-COA DEHYDROGENASE FAMILY PROTEIN"/>
    <property type="match status" value="1"/>
</dbReference>
<dbReference type="PIRSF" id="PIRSF000105">
    <property type="entry name" value="HCDH"/>
    <property type="match status" value="1"/>
</dbReference>
<sequence>MAAFESTGAASLTLGGRAFTPGASRVAVLGAGVMGPGIALVFAEHGFEVELCEVRQPALDAGMASLADALDLKVQAQVCDAATARATLSRVTPRLGVAVAIARADLVVEAVPEDRDIKRAVYAQVAEVAPAHAVVWSNTSTLDVFALAPPALASRLLVAHWFAPPHILPLVEVVCQAPAPVSLREETVALLRALGKAPVVLEKFVPGFVINRLLRALGRESFDMIESGVISIAELDVAVRTSLAPRMQVLGIMQRYDYTGLHLSLRNLADPEIVDAPVNRSPALLQARVARGELGVGSGKGFYDYAGRSTLELQRERDLRLWQVMRGLAEHAADPKPI</sequence>